<protein>
    <submittedName>
        <fullName evidence="2">Uncharacterized protein</fullName>
    </submittedName>
</protein>
<gene>
    <name evidence="2" type="ORF">SDC9_170743</name>
</gene>
<dbReference type="AlphaFoldDB" id="A0A645G9N1"/>
<comment type="caution">
    <text evidence="2">The sequence shown here is derived from an EMBL/GenBank/DDBJ whole genome shotgun (WGS) entry which is preliminary data.</text>
</comment>
<accession>A0A645G9N1</accession>
<sequence length="64" mass="6449">MEGGPGNAQEPGIPQRGKGEHIARLHGHAAGNDPRAGGKDGGGGDVVRVYRHTSGEGNELSAHA</sequence>
<dbReference type="EMBL" id="VSSQ01071834">
    <property type="protein sequence ID" value="MPN23355.1"/>
    <property type="molecule type" value="Genomic_DNA"/>
</dbReference>
<proteinExistence type="predicted"/>
<feature type="region of interest" description="Disordered" evidence="1">
    <location>
        <begin position="1"/>
        <end position="64"/>
    </location>
</feature>
<evidence type="ECO:0000313" key="2">
    <source>
        <dbReference type="EMBL" id="MPN23355.1"/>
    </source>
</evidence>
<reference evidence="2" key="1">
    <citation type="submission" date="2019-08" db="EMBL/GenBank/DDBJ databases">
        <authorList>
            <person name="Kucharzyk K."/>
            <person name="Murdoch R.W."/>
            <person name="Higgins S."/>
            <person name="Loffler F."/>
        </authorList>
    </citation>
    <scope>NUCLEOTIDE SEQUENCE</scope>
</reference>
<evidence type="ECO:0000256" key="1">
    <source>
        <dbReference type="SAM" id="MobiDB-lite"/>
    </source>
</evidence>
<name>A0A645G9N1_9ZZZZ</name>
<organism evidence="2">
    <name type="scientific">bioreactor metagenome</name>
    <dbReference type="NCBI Taxonomy" id="1076179"/>
    <lineage>
        <taxon>unclassified sequences</taxon>
        <taxon>metagenomes</taxon>
        <taxon>ecological metagenomes</taxon>
    </lineage>
</organism>